<protein>
    <submittedName>
        <fullName evidence="2">F-box domain-containing protein</fullName>
    </submittedName>
</protein>
<organism evidence="1 2">
    <name type="scientific">Steinernema glaseri</name>
    <dbReference type="NCBI Taxonomy" id="37863"/>
    <lineage>
        <taxon>Eukaryota</taxon>
        <taxon>Metazoa</taxon>
        <taxon>Ecdysozoa</taxon>
        <taxon>Nematoda</taxon>
        <taxon>Chromadorea</taxon>
        <taxon>Rhabditida</taxon>
        <taxon>Tylenchina</taxon>
        <taxon>Panagrolaimomorpha</taxon>
        <taxon>Strongyloidoidea</taxon>
        <taxon>Steinernematidae</taxon>
        <taxon>Steinernema</taxon>
    </lineage>
</organism>
<sequence>MNTVPRLFIESVCLCLLDRRSLRESTKIPSAWGQICTATRKKIHTLRVFLDGEKKKIYAAAQPPLLYDAYSSATSLDSVDPKFVTNFWIETCSTYGHRKLPSSYKEITLFNLKRLLHLIRPSRNERPPLCYDNTSLNTLKLKNGSQWINGKLLSMRPPADSVDLVLDEECEGAEEFFASTGPLYHVHYEGPTLKRSTVDALIEKFVPIEGGYFNMHQSFSYNQQKKLFEKCVVANKKVRVYVLSEKSTKSSDLVGLVDYIKYYSKKEVLRQGKIVIFSNEEEEKLEFRMSRSCNRWLLWDWYHRSQSKL</sequence>
<evidence type="ECO:0000313" key="1">
    <source>
        <dbReference type="Proteomes" id="UP000095287"/>
    </source>
</evidence>
<dbReference type="AlphaFoldDB" id="A0A1I7YLM6"/>
<accession>A0A1I7YLM6</accession>
<evidence type="ECO:0000313" key="2">
    <source>
        <dbReference type="WBParaSite" id="L893_g17561.t1"/>
    </source>
</evidence>
<dbReference type="WBParaSite" id="L893_g17561.t1">
    <property type="protein sequence ID" value="L893_g17561.t1"/>
    <property type="gene ID" value="L893_g17561"/>
</dbReference>
<keyword evidence="1" id="KW-1185">Reference proteome</keyword>
<reference evidence="2" key="1">
    <citation type="submission" date="2016-11" db="UniProtKB">
        <authorList>
            <consortium name="WormBaseParasite"/>
        </authorList>
    </citation>
    <scope>IDENTIFICATION</scope>
</reference>
<dbReference type="Proteomes" id="UP000095287">
    <property type="component" value="Unplaced"/>
</dbReference>
<name>A0A1I7YLM6_9BILA</name>
<proteinExistence type="predicted"/>